<gene>
    <name evidence="1" type="ORF">BVC80_1759g29</name>
</gene>
<keyword evidence="2" id="KW-1185">Reference proteome</keyword>
<evidence type="ECO:0000313" key="1">
    <source>
        <dbReference type="EMBL" id="OVA09803.1"/>
    </source>
</evidence>
<dbReference type="EMBL" id="MVGT01002048">
    <property type="protein sequence ID" value="OVA09803.1"/>
    <property type="molecule type" value="Genomic_DNA"/>
</dbReference>
<organism evidence="1 2">
    <name type="scientific">Macleaya cordata</name>
    <name type="common">Five-seeded plume-poppy</name>
    <name type="synonym">Bocconia cordata</name>
    <dbReference type="NCBI Taxonomy" id="56857"/>
    <lineage>
        <taxon>Eukaryota</taxon>
        <taxon>Viridiplantae</taxon>
        <taxon>Streptophyta</taxon>
        <taxon>Embryophyta</taxon>
        <taxon>Tracheophyta</taxon>
        <taxon>Spermatophyta</taxon>
        <taxon>Magnoliopsida</taxon>
        <taxon>Ranunculales</taxon>
        <taxon>Papaveraceae</taxon>
        <taxon>Papaveroideae</taxon>
        <taxon>Macleaya</taxon>
    </lineage>
</organism>
<dbReference type="AlphaFoldDB" id="A0A200QH35"/>
<proteinExistence type="predicted"/>
<dbReference type="Proteomes" id="UP000195402">
    <property type="component" value="Unassembled WGS sequence"/>
</dbReference>
<reference evidence="1 2" key="1">
    <citation type="journal article" date="2017" name="Mol. Plant">
        <title>The Genome of Medicinal Plant Macleaya cordata Provides New Insights into Benzylisoquinoline Alkaloids Metabolism.</title>
        <authorList>
            <person name="Liu X."/>
            <person name="Liu Y."/>
            <person name="Huang P."/>
            <person name="Ma Y."/>
            <person name="Qing Z."/>
            <person name="Tang Q."/>
            <person name="Cao H."/>
            <person name="Cheng P."/>
            <person name="Zheng Y."/>
            <person name="Yuan Z."/>
            <person name="Zhou Y."/>
            <person name="Liu J."/>
            <person name="Tang Z."/>
            <person name="Zhuo Y."/>
            <person name="Zhang Y."/>
            <person name="Yu L."/>
            <person name="Huang J."/>
            <person name="Yang P."/>
            <person name="Peng Q."/>
            <person name="Zhang J."/>
            <person name="Jiang W."/>
            <person name="Zhang Z."/>
            <person name="Lin K."/>
            <person name="Ro D.K."/>
            <person name="Chen X."/>
            <person name="Xiong X."/>
            <person name="Shang Y."/>
            <person name="Huang S."/>
            <person name="Zeng J."/>
        </authorList>
    </citation>
    <scope>NUCLEOTIDE SEQUENCE [LARGE SCALE GENOMIC DNA]</scope>
    <source>
        <strain evidence="2">cv. BLH2017</strain>
        <tissue evidence="1">Root</tissue>
    </source>
</reference>
<sequence length="87" mass="9554">MADLISNNGSSFDHLARVSDIISNGQWSIPSTIADNFRLANINTSTIPPPSLGEDTRVCKPSLTGCYLVANGVEIHRDKFLKIHWSK</sequence>
<protein>
    <submittedName>
        <fullName evidence="1">Uncharacterized protein</fullName>
    </submittedName>
</protein>
<accession>A0A200QH35</accession>
<dbReference type="InParanoid" id="A0A200QH35"/>
<evidence type="ECO:0000313" key="2">
    <source>
        <dbReference type="Proteomes" id="UP000195402"/>
    </source>
</evidence>
<name>A0A200QH35_MACCD</name>
<comment type="caution">
    <text evidence="1">The sequence shown here is derived from an EMBL/GenBank/DDBJ whole genome shotgun (WGS) entry which is preliminary data.</text>
</comment>